<proteinExistence type="predicted"/>
<accession>A0A656KM78</accession>
<sequence length="64" mass="7545">MFKVIRSHPFASTIKCFKSGSLLVYNAQQKRALSIHEYLSVDLYMSSVWYRCSPRLCRNVRDRS</sequence>
<name>A0A656KM78_BLUGR</name>
<protein>
    <submittedName>
        <fullName evidence="1">Uncharacterized protein</fullName>
    </submittedName>
</protein>
<dbReference type="EMBL" id="KE375026">
    <property type="protein sequence ID" value="EPQ65400.1"/>
    <property type="molecule type" value="Genomic_DNA"/>
</dbReference>
<evidence type="ECO:0000313" key="2">
    <source>
        <dbReference type="Proteomes" id="UP000053110"/>
    </source>
</evidence>
<organism evidence="1 2">
    <name type="scientific">Blumeria graminis f. sp. tritici 96224</name>
    <dbReference type="NCBI Taxonomy" id="1268274"/>
    <lineage>
        <taxon>Eukaryota</taxon>
        <taxon>Fungi</taxon>
        <taxon>Dikarya</taxon>
        <taxon>Ascomycota</taxon>
        <taxon>Pezizomycotina</taxon>
        <taxon>Leotiomycetes</taxon>
        <taxon>Erysiphales</taxon>
        <taxon>Erysiphaceae</taxon>
        <taxon>Blumeria</taxon>
    </lineage>
</organism>
<gene>
    <name evidence="1" type="ORF">BGT96224_692</name>
</gene>
<reference evidence="2" key="1">
    <citation type="journal article" date="2013" name="Nat. Genet.">
        <title>The wheat powdery mildew genome shows the unique evolution of an obligate biotroph.</title>
        <authorList>
            <person name="Wicker T."/>
            <person name="Oberhaensli S."/>
            <person name="Parlange F."/>
            <person name="Buchmann J.P."/>
            <person name="Shatalina M."/>
            <person name="Roffler S."/>
            <person name="Ben-David R."/>
            <person name="Dolezel J."/>
            <person name="Simkova H."/>
            <person name="Schulze-Lefert P."/>
            <person name="Spanu P.D."/>
            <person name="Bruggmann R."/>
            <person name="Amselem J."/>
            <person name="Quesneville H."/>
            <person name="Ver Loren van Themaat E."/>
            <person name="Paape T."/>
            <person name="Shimizu K.K."/>
            <person name="Keller B."/>
        </authorList>
    </citation>
    <scope>NUCLEOTIDE SEQUENCE [LARGE SCALE GENOMIC DNA]</scope>
    <source>
        <strain evidence="2">96224</strain>
    </source>
</reference>
<evidence type="ECO:0000313" key="1">
    <source>
        <dbReference type="EMBL" id="EPQ65400.1"/>
    </source>
</evidence>
<dbReference type="Proteomes" id="UP000053110">
    <property type="component" value="Unassembled WGS sequence"/>
</dbReference>
<dbReference type="AlphaFoldDB" id="A0A656KM78"/>